<evidence type="ECO:0000256" key="4">
    <source>
        <dbReference type="ARBA" id="ARBA00022692"/>
    </source>
</evidence>
<evidence type="ECO:0000256" key="6">
    <source>
        <dbReference type="ARBA" id="ARBA00023136"/>
    </source>
</evidence>
<proteinExistence type="inferred from homology"/>
<evidence type="ECO:0000256" key="3">
    <source>
        <dbReference type="ARBA" id="ARBA00022475"/>
    </source>
</evidence>
<keyword evidence="3" id="KW-1003">Cell membrane</keyword>
<evidence type="ECO:0000259" key="8">
    <source>
        <dbReference type="Pfam" id="PF00892"/>
    </source>
</evidence>
<name>A0ABT9YNV1_9STRE</name>
<keyword evidence="5 7" id="KW-1133">Transmembrane helix</keyword>
<evidence type="ECO:0000313" key="9">
    <source>
        <dbReference type="EMBL" id="MDQ0221653.1"/>
    </source>
</evidence>
<dbReference type="InterPro" id="IPR050638">
    <property type="entry name" value="AA-Vitamin_Transporters"/>
</dbReference>
<feature type="transmembrane region" description="Helical" evidence="7">
    <location>
        <begin position="157"/>
        <end position="174"/>
    </location>
</feature>
<evidence type="ECO:0000256" key="1">
    <source>
        <dbReference type="ARBA" id="ARBA00004651"/>
    </source>
</evidence>
<feature type="transmembrane region" description="Helical" evidence="7">
    <location>
        <begin position="126"/>
        <end position="145"/>
    </location>
</feature>
<protein>
    <submittedName>
        <fullName evidence="9">Drug/metabolite transporter (DMT)-like permease</fullName>
    </submittedName>
</protein>
<keyword evidence="10" id="KW-1185">Reference proteome</keyword>
<dbReference type="PANTHER" id="PTHR32322">
    <property type="entry name" value="INNER MEMBRANE TRANSPORTER"/>
    <property type="match status" value="1"/>
</dbReference>
<feature type="transmembrane region" description="Helical" evidence="7">
    <location>
        <begin position="38"/>
        <end position="57"/>
    </location>
</feature>
<feature type="transmembrane region" description="Helical" evidence="7">
    <location>
        <begin position="186"/>
        <end position="205"/>
    </location>
</feature>
<dbReference type="Proteomes" id="UP001223079">
    <property type="component" value="Unassembled WGS sequence"/>
</dbReference>
<dbReference type="RefSeq" id="WP_307120889.1">
    <property type="nucleotide sequence ID" value="NZ_JAUSTM010000001.1"/>
</dbReference>
<evidence type="ECO:0000256" key="7">
    <source>
        <dbReference type="SAM" id="Phobius"/>
    </source>
</evidence>
<dbReference type="InterPro" id="IPR037185">
    <property type="entry name" value="EmrE-like"/>
</dbReference>
<feature type="transmembrane region" description="Helical" evidence="7">
    <location>
        <begin position="95"/>
        <end position="119"/>
    </location>
</feature>
<evidence type="ECO:0000313" key="10">
    <source>
        <dbReference type="Proteomes" id="UP001223079"/>
    </source>
</evidence>
<evidence type="ECO:0000256" key="5">
    <source>
        <dbReference type="ARBA" id="ARBA00022989"/>
    </source>
</evidence>
<dbReference type="EMBL" id="JAUSTM010000001">
    <property type="protein sequence ID" value="MDQ0221653.1"/>
    <property type="molecule type" value="Genomic_DNA"/>
</dbReference>
<comment type="subcellular location">
    <subcellularLocation>
        <location evidence="1">Cell membrane</location>
        <topology evidence="1">Multi-pass membrane protein</topology>
    </subcellularLocation>
</comment>
<accession>A0ABT9YNV1</accession>
<dbReference type="Pfam" id="PF00892">
    <property type="entry name" value="EamA"/>
    <property type="match status" value="2"/>
</dbReference>
<sequence>MTEKQKGALLTVVAAIAWGISGISGEYLMTHGMAVNHLSALRLIISGLFLTAIAYVTNKESLMQAIKDWKSLLGIGLFAILGLALNQYAYLSAVAYTNAGTATVLQYMSPVLVLIYICLRQKTWPTVLDVVAIVLAIVGTVFLATHGDLTQLSISPFGLFWGLFSAVTYAFYILLPARSIRRYGSLVVIGLGMLMGGALFSILTQPWQYQYAFDGKSLLALFGIVGVGTIFAYSLFLKGVTLVGPVNASLLASIEPVAAVFFSIVIMKAHFFALDLMGVALILGAVLLISLKDLNIRKRRKLPGDLRP</sequence>
<feature type="domain" description="EamA" evidence="8">
    <location>
        <begin position="6"/>
        <end position="144"/>
    </location>
</feature>
<feature type="domain" description="EamA" evidence="8">
    <location>
        <begin position="157"/>
        <end position="290"/>
    </location>
</feature>
<comment type="similarity">
    <text evidence="2">Belongs to the EamA transporter family.</text>
</comment>
<keyword evidence="4 7" id="KW-0812">Transmembrane</keyword>
<feature type="transmembrane region" description="Helical" evidence="7">
    <location>
        <begin position="69"/>
        <end position="89"/>
    </location>
</feature>
<keyword evidence="6 7" id="KW-0472">Membrane</keyword>
<evidence type="ECO:0000256" key="2">
    <source>
        <dbReference type="ARBA" id="ARBA00007362"/>
    </source>
</evidence>
<feature type="transmembrane region" description="Helical" evidence="7">
    <location>
        <begin position="272"/>
        <end position="291"/>
    </location>
</feature>
<dbReference type="InterPro" id="IPR000620">
    <property type="entry name" value="EamA_dom"/>
</dbReference>
<comment type="caution">
    <text evidence="9">The sequence shown here is derived from an EMBL/GenBank/DDBJ whole genome shotgun (WGS) entry which is preliminary data.</text>
</comment>
<gene>
    <name evidence="9" type="ORF">J2S23_000184</name>
</gene>
<feature type="transmembrane region" description="Helical" evidence="7">
    <location>
        <begin position="217"/>
        <end position="236"/>
    </location>
</feature>
<dbReference type="PANTHER" id="PTHR32322:SF18">
    <property type="entry name" value="S-ADENOSYLMETHIONINE_S-ADENOSYLHOMOCYSTEINE TRANSPORTER"/>
    <property type="match status" value="1"/>
</dbReference>
<dbReference type="SUPFAM" id="SSF103481">
    <property type="entry name" value="Multidrug resistance efflux transporter EmrE"/>
    <property type="match status" value="2"/>
</dbReference>
<organism evidence="9 10">
    <name type="scientific">Streptococcus moroccensis</name>
    <dbReference type="NCBI Taxonomy" id="1451356"/>
    <lineage>
        <taxon>Bacteria</taxon>
        <taxon>Bacillati</taxon>
        <taxon>Bacillota</taxon>
        <taxon>Bacilli</taxon>
        <taxon>Lactobacillales</taxon>
        <taxon>Streptococcaceae</taxon>
        <taxon>Streptococcus</taxon>
    </lineage>
</organism>
<reference evidence="9 10" key="1">
    <citation type="submission" date="2023-07" db="EMBL/GenBank/DDBJ databases">
        <title>Genomic Encyclopedia of Type Strains, Phase IV (KMG-IV): sequencing the most valuable type-strain genomes for metagenomic binning, comparative biology and taxonomic classification.</title>
        <authorList>
            <person name="Goeker M."/>
        </authorList>
    </citation>
    <scope>NUCLEOTIDE SEQUENCE [LARGE SCALE GENOMIC DNA]</scope>
    <source>
        <strain evidence="9 10">DSM 105143</strain>
    </source>
</reference>
<feature type="transmembrane region" description="Helical" evidence="7">
    <location>
        <begin position="248"/>
        <end position="266"/>
    </location>
</feature>